<dbReference type="InterPro" id="IPR035907">
    <property type="entry name" value="Hppk_sf"/>
</dbReference>
<comment type="catalytic activity">
    <reaction evidence="9">
        <text>7,8-dihydroneopterin = 6-hydroxymethyl-7,8-dihydropterin + glycolaldehyde</text>
        <dbReference type="Rhea" id="RHEA:10540"/>
        <dbReference type="ChEBI" id="CHEBI:17001"/>
        <dbReference type="ChEBI" id="CHEBI:17071"/>
        <dbReference type="ChEBI" id="CHEBI:44841"/>
        <dbReference type="EC" id="4.1.2.25"/>
    </reaction>
</comment>
<dbReference type="InterPro" id="IPR043133">
    <property type="entry name" value="GTP-CH-I_C/QueF"/>
</dbReference>
<comment type="caution">
    <text evidence="11">The sequence shown here is derived from an EMBL/GenBank/DDBJ whole genome shotgun (WGS) entry which is preliminary data.</text>
</comment>
<dbReference type="InterPro" id="IPR000550">
    <property type="entry name" value="Hppk"/>
</dbReference>
<proteinExistence type="inferred from homology"/>
<evidence type="ECO:0000256" key="9">
    <source>
        <dbReference type="RuleBase" id="RU362079"/>
    </source>
</evidence>
<comment type="pathway">
    <text evidence="9">Cofactor biosynthesis; tetrahydrofolate biosynthesis; 2-amino-4-hydroxy-6-hydroxymethyl-7,8-dihydropteridine diphosphate from 7,8-dihydroneopterin triphosphate: step 3/4.</text>
</comment>
<protein>
    <recommendedName>
        <fullName evidence="9">Bifunctional folate synthesis protein</fullName>
    </recommendedName>
    <domain>
        <recommendedName>
            <fullName evidence="9">Dihydroneopterin aldolase</fullName>
            <shortName evidence="9">DHNA</shortName>
            <ecNumber evidence="9">4.1.2.25</ecNumber>
        </recommendedName>
        <alternativeName>
            <fullName evidence="9">7,8-dihydroneopterin aldolase</fullName>
        </alternativeName>
    </domain>
    <domain>
        <recommendedName>
            <fullName evidence="9">2-amino-4-hydroxy-6-hydroxymethyldihydropteridine pyrophosphokinase</fullName>
            <ecNumber evidence="9">2.7.6.3</ecNumber>
        </recommendedName>
        <alternativeName>
            <fullName evidence="9">6-hydroxymethyl-7,8-dihydropterin pyrophosphokinase</fullName>
            <shortName evidence="9">PPPK</shortName>
        </alternativeName>
        <alternativeName>
            <fullName evidence="9">7,8-dihydro-6-hydroxymethylpterin pyrophosphokinase</fullName>
            <shortName evidence="9">HPPK</shortName>
        </alternativeName>
    </domain>
</protein>
<dbReference type="CDD" id="cd00483">
    <property type="entry name" value="HPPK"/>
    <property type="match status" value="1"/>
</dbReference>
<evidence type="ECO:0000256" key="8">
    <source>
        <dbReference type="ARBA" id="ARBA00022909"/>
    </source>
</evidence>
<keyword evidence="4" id="KW-0808">Transferase</keyword>
<gene>
    <name evidence="11" type="ORF">DD236_07710</name>
</gene>
<dbReference type="Pfam" id="PF02152">
    <property type="entry name" value="FolB"/>
    <property type="match status" value="1"/>
</dbReference>
<dbReference type="CDD" id="cd00534">
    <property type="entry name" value="DHNA_DHNTPE"/>
    <property type="match status" value="1"/>
</dbReference>
<evidence type="ECO:0000256" key="7">
    <source>
        <dbReference type="ARBA" id="ARBA00022840"/>
    </source>
</evidence>
<keyword evidence="9" id="KW-0456">Lyase</keyword>
<keyword evidence="8 9" id="KW-0289">Folate biosynthesis</keyword>
<comment type="similarity">
    <text evidence="9">Belongs to the DHNA family.</text>
</comment>
<evidence type="ECO:0000256" key="6">
    <source>
        <dbReference type="ARBA" id="ARBA00022777"/>
    </source>
</evidence>
<feature type="domain" description="7,8-dihydro-6-hydroxymethylpterin-pyrophosphokinase" evidence="10">
    <location>
        <begin position="216"/>
        <end position="227"/>
    </location>
</feature>
<keyword evidence="6 11" id="KW-0418">Kinase</keyword>
<dbReference type="Gene3D" id="3.30.70.560">
    <property type="entry name" value="7,8-Dihydro-6-hydroxymethylpterin-pyrophosphokinase HPPK"/>
    <property type="match status" value="1"/>
</dbReference>
<dbReference type="GO" id="GO:0046654">
    <property type="term" value="P:tetrahydrofolate biosynthetic process"/>
    <property type="evidence" value="ECO:0007669"/>
    <property type="project" value="UniProtKB-UniRule"/>
</dbReference>
<dbReference type="OrthoDB" id="9808041at2"/>
<accession>A0A2V1K405</accession>
<keyword evidence="7" id="KW-0067">ATP-binding</keyword>
<dbReference type="GO" id="GO:0016301">
    <property type="term" value="F:kinase activity"/>
    <property type="evidence" value="ECO:0007669"/>
    <property type="project" value="UniProtKB-KW"/>
</dbReference>
<organism evidence="11 12">
    <name type="scientific">Ancrocorticia populi</name>
    <dbReference type="NCBI Taxonomy" id="2175228"/>
    <lineage>
        <taxon>Bacteria</taxon>
        <taxon>Bacillati</taxon>
        <taxon>Actinomycetota</taxon>
        <taxon>Actinomycetes</taxon>
        <taxon>Actinomycetales</taxon>
        <taxon>Actinomycetaceae</taxon>
        <taxon>Ancrocorticia</taxon>
    </lineage>
</organism>
<dbReference type="NCBIfam" id="TIGR01498">
    <property type="entry name" value="folK"/>
    <property type="match status" value="1"/>
</dbReference>
<dbReference type="GO" id="GO:0003848">
    <property type="term" value="F:2-amino-4-hydroxy-6-hydroxymethyldihydropteridine diphosphokinase activity"/>
    <property type="evidence" value="ECO:0007669"/>
    <property type="project" value="UniProtKB-EC"/>
</dbReference>
<comment type="pathway">
    <text evidence="2">Cofactor biosynthesis; tetrahydrofolate biosynthesis; 2-amino-4-hydroxy-6-hydroxymethyl-7,8-dihydropteridine diphosphate from 7,8-dihydroneopterin triphosphate: step 4/4.</text>
</comment>
<dbReference type="Pfam" id="PF01288">
    <property type="entry name" value="HPPK"/>
    <property type="match status" value="1"/>
</dbReference>
<comment type="similarity">
    <text evidence="3">In the N-terminal section; belongs to the DHNA family.</text>
</comment>
<dbReference type="EMBL" id="QETB01000004">
    <property type="protein sequence ID" value="PWF25983.1"/>
    <property type="molecule type" value="Genomic_DNA"/>
</dbReference>
<evidence type="ECO:0000313" key="11">
    <source>
        <dbReference type="EMBL" id="PWF25983.1"/>
    </source>
</evidence>
<dbReference type="InterPro" id="IPR006156">
    <property type="entry name" value="Dihydroneopterin_aldolase"/>
</dbReference>
<keyword evidence="5" id="KW-0547">Nucleotide-binding</keyword>
<dbReference type="GO" id="GO:0046656">
    <property type="term" value="P:folic acid biosynthetic process"/>
    <property type="evidence" value="ECO:0007669"/>
    <property type="project" value="UniProtKB-UniRule"/>
</dbReference>
<evidence type="ECO:0000256" key="1">
    <source>
        <dbReference type="ARBA" id="ARBA00000198"/>
    </source>
</evidence>
<dbReference type="RefSeq" id="WP_109093810.1">
    <property type="nucleotide sequence ID" value="NZ_QETB01000004.1"/>
</dbReference>
<reference evidence="12" key="1">
    <citation type="submission" date="2018-05" db="EMBL/GenBank/DDBJ databases">
        <authorList>
            <person name="Li Y."/>
        </authorList>
    </citation>
    <scope>NUCLEOTIDE SEQUENCE [LARGE SCALE GENOMIC DNA]</scope>
    <source>
        <strain evidence="12">sk1b4</strain>
    </source>
</reference>
<dbReference type="GO" id="GO:0004150">
    <property type="term" value="F:dihydroneopterin aldolase activity"/>
    <property type="evidence" value="ECO:0007669"/>
    <property type="project" value="UniProtKB-UniRule"/>
</dbReference>
<dbReference type="NCBIfam" id="TIGR00525">
    <property type="entry name" value="folB"/>
    <property type="match status" value="1"/>
</dbReference>
<dbReference type="SUPFAM" id="SSF55083">
    <property type="entry name" value="6-hydroxymethyl-7,8-dihydropterin pyrophosphokinase, HPPK"/>
    <property type="match status" value="1"/>
</dbReference>
<evidence type="ECO:0000256" key="2">
    <source>
        <dbReference type="ARBA" id="ARBA00005051"/>
    </source>
</evidence>
<comment type="catalytic activity">
    <reaction evidence="1">
        <text>6-hydroxymethyl-7,8-dihydropterin + ATP = (7,8-dihydropterin-6-yl)methyl diphosphate + AMP + H(+)</text>
        <dbReference type="Rhea" id="RHEA:11412"/>
        <dbReference type="ChEBI" id="CHEBI:15378"/>
        <dbReference type="ChEBI" id="CHEBI:30616"/>
        <dbReference type="ChEBI" id="CHEBI:44841"/>
        <dbReference type="ChEBI" id="CHEBI:72950"/>
        <dbReference type="ChEBI" id="CHEBI:456215"/>
        <dbReference type="EC" id="2.7.6.3"/>
    </reaction>
</comment>
<dbReference type="SMART" id="SM00905">
    <property type="entry name" value="FolB"/>
    <property type="match status" value="1"/>
</dbReference>
<dbReference type="InterPro" id="IPR006157">
    <property type="entry name" value="FolB_dom"/>
</dbReference>
<evidence type="ECO:0000256" key="5">
    <source>
        <dbReference type="ARBA" id="ARBA00022741"/>
    </source>
</evidence>
<dbReference type="UniPathway" id="UPA00077">
    <property type="reaction ID" value="UER00154"/>
</dbReference>
<dbReference type="PANTHER" id="PTHR43071:SF1">
    <property type="entry name" value="2-AMINO-4-HYDROXY-6-HYDROXYMETHYLDIHYDROPTERIDINE PYROPHOSPHOKINASE"/>
    <property type="match status" value="1"/>
</dbReference>
<evidence type="ECO:0000259" key="10">
    <source>
        <dbReference type="PROSITE" id="PS00794"/>
    </source>
</evidence>
<dbReference type="Gene3D" id="3.30.1130.10">
    <property type="match status" value="1"/>
</dbReference>
<name>A0A2V1K405_9ACTO</name>
<dbReference type="Proteomes" id="UP000245283">
    <property type="component" value="Unassembled WGS sequence"/>
</dbReference>
<dbReference type="PANTHER" id="PTHR43071">
    <property type="entry name" value="2-AMINO-4-HYDROXY-6-HYDROXYMETHYLDIHYDROPTERIDINE PYROPHOSPHOKINASE"/>
    <property type="match status" value="1"/>
</dbReference>
<dbReference type="GO" id="GO:0005524">
    <property type="term" value="F:ATP binding"/>
    <property type="evidence" value="ECO:0007669"/>
    <property type="project" value="UniProtKB-KW"/>
</dbReference>
<evidence type="ECO:0000256" key="3">
    <source>
        <dbReference type="ARBA" id="ARBA00009640"/>
    </source>
</evidence>
<comment type="function">
    <text evidence="9">Catalyzes the conversion of 7,8-dihydroneopterin to 6-hydroxymethyl-7,8-dihydropterin.</text>
</comment>
<keyword evidence="12" id="KW-1185">Reference proteome</keyword>
<evidence type="ECO:0000256" key="4">
    <source>
        <dbReference type="ARBA" id="ARBA00022679"/>
    </source>
</evidence>
<sequence length="284" mass="30484">MTDRVCITGVQAQGVHGVLPEERTYSQPFIVDISAEVETPEAARTDSVGYTVSYADLAADAVEVVTGESVNLIETLADRIAAKALARGALSATVTVHKPEAPVGTAFQDASVQITRHSPVTDAEAGIRHAVLSLGANLGNTREALGRAVKAIGELDVHVDAVSDYFSTAPLLAPGQEPQPDYLNAVLTLDTALAPYELLAQLQRIEVRGGRVRHERWGARLIDIDIVDFDGIAWANERLMLPHPRAADRLFVLEPWLSIEPEATLGGHRIADIVGSLRSELHEG</sequence>
<dbReference type="PROSITE" id="PS00794">
    <property type="entry name" value="HPPK"/>
    <property type="match status" value="1"/>
</dbReference>
<dbReference type="NCBIfam" id="TIGR00526">
    <property type="entry name" value="folB_dom"/>
    <property type="match status" value="1"/>
</dbReference>
<dbReference type="EC" id="4.1.2.25" evidence="9"/>
<evidence type="ECO:0000313" key="12">
    <source>
        <dbReference type="Proteomes" id="UP000245283"/>
    </source>
</evidence>
<dbReference type="AlphaFoldDB" id="A0A2V1K405"/>
<dbReference type="SUPFAM" id="SSF55620">
    <property type="entry name" value="Tetrahydrobiopterin biosynthesis enzymes-like"/>
    <property type="match status" value="1"/>
</dbReference>
<dbReference type="EC" id="2.7.6.3" evidence="9"/>